<evidence type="ECO:0000313" key="1">
    <source>
        <dbReference type="EMBL" id="CDI03602.1"/>
    </source>
</evidence>
<keyword evidence="2" id="KW-1185">Reference proteome</keyword>
<proteinExistence type="predicted"/>
<name>W6M7H9_9GAMM</name>
<evidence type="ECO:0000313" key="2">
    <source>
        <dbReference type="Proteomes" id="UP000035760"/>
    </source>
</evidence>
<protein>
    <submittedName>
        <fullName evidence="1">Uncharacterized protein</fullName>
    </submittedName>
</protein>
<gene>
    <name evidence="1" type="ORF">BN873_600001</name>
</gene>
<comment type="caution">
    <text evidence="1">The sequence shown here is derived from an EMBL/GenBank/DDBJ whole genome shotgun (WGS) entry which is preliminary data.</text>
</comment>
<accession>W6M7H9</accession>
<dbReference type="EMBL" id="CBTJ020000070">
    <property type="protein sequence ID" value="CDI03602.1"/>
    <property type="molecule type" value="Genomic_DNA"/>
</dbReference>
<sequence>MASSAIGAFYPIGLAAGDVGVRSVQSLTLSVSWASGTIHLVAYRPIARLDLASGNVGSSLDAVTGGMPRLFDNSVLFLLFIPSTTTATTITGHTIWSQG</sequence>
<dbReference type="AlphaFoldDB" id="W6M7H9"/>
<reference evidence="1" key="1">
    <citation type="submission" date="2013-07" db="EMBL/GenBank/DDBJ databases">
        <authorList>
            <person name="McIlroy S."/>
        </authorList>
    </citation>
    <scope>NUCLEOTIDE SEQUENCE [LARGE SCALE GENOMIC DNA]</scope>
    <source>
        <strain evidence="1">Run_A_D11</strain>
    </source>
</reference>
<organism evidence="1 2">
    <name type="scientific">Candidatus Competibacter denitrificans Run_A_D11</name>
    <dbReference type="NCBI Taxonomy" id="1400863"/>
    <lineage>
        <taxon>Bacteria</taxon>
        <taxon>Pseudomonadati</taxon>
        <taxon>Pseudomonadota</taxon>
        <taxon>Gammaproteobacteria</taxon>
        <taxon>Candidatus Competibacteraceae</taxon>
        <taxon>Candidatus Competibacter</taxon>
    </lineage>
</organism>
<reference evidence="1" key="2">
    <citation type="submission" date="2014-03" db="EMBL/GenBank/DDBJ databases">
        <title>Candidatus Competibacter-lineage genomes retrieved from metagenomes reveal functional metabolic diversity.</title>
        <authorList>
            <person name="McIlroy S.J."/>
            <person name="Albertsen M."/>
            <person name="Andresen E.K."/>
            <person name="Saunders A.M."/>
            <person name="Kristiansen R."/>
            <person name="Stokholm-Bjerregaard M."/>
            <person name="Nielsen K.L."/>
            <person name="Nielsen P.H."/>
        </authorList>
    </citation>
    <scope>NUCLEOTIDE SEQUENCE</scope>
    <source>
        <strain evidence="1">Run_A_D11</strain>
    </source>
</reference>
<dbReference type="Proteomes" id="UP000035760">
    <property type="component" value="Unassembled WGS sequence"/>
</dbReference>